<dbReference type="PROSITE" id="PS00894">
    <property type="entry name" value="HTH_DEOR_1"/>
    <property type="match status" value="1"/>
</dbReference>
<dbReference type="SUPFAM" id="SSF46785">
    <property type="entry name" value="Winged helix' DNA-binding domain"/>
    <property type="match status" value="1"/>
</dbReference>
<dbReference type="GO" id="GO:0003677">
    <property type="term" value="F:DNA binding"/>
    <property type="evidence" value="ECO:0007669"/>
    <property type="project" value="UniProtKB-KW"/>
</dbReference>
<evidence type="ECO:0000256" key="2">
    <source>
        <dbReference type="ARBA" id="ARBA00023125"/>
    </source>
</evidence>
<keyword evidence="6" id="KW-1185">Reference proteome</keyword>
<accession>A0A1E8FI65</accession>
<gene>
    <name evidence="5" type="ORF">BFC17_12650</name>
</gene>
<dbReference type="PRINTS" id="PR00037">
    <property type="entry name" value="HTHLACR"/>
</dbReference>
<dbReference type="InterPro" id="IPR036390">
    <property type="entry name" value="WH_DNA-bd_sf"/>
</dbReference>
<dbReference type="InterPro" id="IPR036388">
    <property type="entry name" value="WH-like_DNA-bd_sf"/>
</dbReference>
<keyword evidence="1" id="KW-0805">Transcription regulation</keyword>
<name>A0A1E8FI65_9ALTE</name>
<keyword evidence="2" id="KW-0238">DNA-binding</keyword>
<keyword evidence="3" id="KW-0804">Transcription</keyword>
<comment type="caution">
    <text evidence="5">The sequence shown here is derived from an EMBL/GenBank/DDBJ whole genome shotgun (WGS) entry which is preliminary data.</text>
</comment>
<dbReference type="OrthoDB" id="9814815at2"/>
<dbReference type="GO" id="GO:0003700">
    <property type="term" value="F:DNA-binding transcription factor activity"/>
    <property type="evidence" value="ECO:0007669"/>
    <property type="project" value="InterPro"/>
</dbReference>
<evidence type="ECO:0000313" key="6">
    <source>
        <dbReference type="Proteomes" id="UP000176037"/>
    </source>
</evidence>
<sequence length="256" mass="28041">MKQKRNPQERHERIVDWVVQHGQTPVEDLARAFSTSEVTIRKDLTQLAEQGRLIRQHGGAAPVTRRQKESTAKASLKQAIGKLAATLVKDSQKIVIDSGSTTATMVEHLTQPSQLVVMTNSLNVANQLVAFNNEPTVLMTGGTWDKQSQSFQGSMAGKMLQSYSFDMAFVGAAGLDIERGTTTYNELTQLSQEMARVAGKVVVLAESSKLRHKMPNIELAWQQVAVLVTDDGLPEEAEQQLNQQGVTVMKAALNGE</sequence>
<protein>
    <submittedName>
        <fullName evidence="5">XRE family transcriptional regulator</fullName>
    </submittedName>
</protein>
<dbReference type="SMART" id="SM00420">
    <property type="entry name" value="HTH_DEOR"/>
    <property type="match status" value="1"/>
</dbReference>
<dbReference type="InterPro" id="IPR050313">
    <property type="entry name" value="Carb_Metab_HTH_regulators"/>
</dbReference>
<dbReference type="EMBL" id="MJIC01000009">
    <property type="protein sequence ID" value="OFI35599.1"/>
    <property type="molecule type" value="Genomic_DNA"/>
</dbReference>
<evidence type="ECO:0000256" key="1">
    <source>
        <dbReference type="ARBA" id="ARBA00023015"/>
    </source>
</evidence>
<dbReference type="Proteomes" id="UP000176037">
    <property type="component" value="Unassembled WGS sequence"/>
</dbReference>
<dbReference type="SMART" id="SM01134">
    <property type="entry name" value="DeoRC"/>
    <property type="match status" value="1"/>
</dbReference>
<organism evidence="5 6">
    <name type="scientific">Alteromonas lipolytica</name>
    <dbReference type="NCBI Taxonomy" id="1856405"/>
    <lineage>
        <taxon>Bacteria</taxon>
        <taxon>Pseudomonadati</taxon>
        <taxon>Pseudomonadota</taxon>
        <taxon>Gammaproteobacteria</taxon>
        <taxon>Alteromonadales</taxon>
        <taxon>Alteromonadaceae</taxon>
        <taxon>Alteromonas/Salinimonas group</taxon>
        <taxon>Alteromonas</taxon>
    </lineage>
</organism>
<dbReference type="AlphaFoldDB" id="A0A1E8FI65"/>
<dbReference type="InterPro" id="IPR001034">
    <property type="entry name" value="DeoR_HTH"/>
</dbReference>
<dbReference type="InterPro" id="IPR014036">
    <property type="entry name" value="DeoR-like_C"/>
</dbReference>
<dbReference type="RefSeq" id="WP_070175343.1">
    <property type="nucleotide sequence ID" value="NZ_BMJR01000006.1"/>
</dbReference>
<dbReference type="Pfam" id="PF08220">
    <property type="entry name" value="HTH_DeoR"/>
    <property type="match status" value="1"/>
</dbReference>
<dbReference type="Gene3D" id="3.40.50.1360">
    <property type="match status" value="1"/>
</dbReference>
<proteinExistence type="predicted"/>
<dbReference type="PROSITE" id="PS51000">
    <property type="entry name" value="HTH_DEOR_2"/>
    <property type="match status" value="1"/>
</dbReference>
<evidence type="ECO:0000259" key="4">
    <source>
        <dbReference type="PROSITE" id="PS51000"/>
    </source>
</evidence>
<dbReference type="InterPro" id="IPR018356">
    <property type="entry name" value="Tscrpt_reg_HTH_DeoR_CS"/>
</dbReference>
<dbReference type="STRING" id="1856405.BFC17_12650"/>
<dbReference type="PANTHER" id="PTHR30363">
    <property type="entry name" value="HTH-TYPE TRANSCRIPTIONAL REGULATOR SRLR-RELATED"/>
    <property type="match status" value="1"/>
</dbReference>
<dbReference type="SUPFAM" id="SSF100950">
    <property type="entry name" value="NagB/RpiA/CoA transferase-like"/>
    <property type="match status" value="1"/>
</dbReference>
<dbReference type="InterPro" id="IPR037171">
    <property type="entry name" value="NagB/RpiA_transferase-like"/>
</dbReference>
<dbReference type="Gene3D" id="1.10.10.10">
    <property type="entry name" value="Winged helix-like DNA-binding domain superfamily/Winged helix DNA-binding domain"/>
    <property type="match status" value="1"/>
</dbReference>
<dbReference type="PANTHER" id="PTHR30363:SF44">
    <property type="entry name" value="AGA OPERON TRANSCRIPTIONAL REPRESSOR-RELATED"/>
    <property type="match status" value="1"/>
</dbReference>
<feature type="domain" description="HTH deoR-type" evidence="4">
    <location>
        <begin position="7"/>
        <end position="62"/>
    </location>
</feature>
<dbReference type="Pfam" id="PF00455">
    <property type="entry name" value="DeoRC"/>
    <property type="match status" value="1"/>
</dbReference>
<reference evidence="5 6" key="1">
    <citation type="submission" date="2016-09" db="EMBL/GenBank/DDBJ databases">
        <title>Alteromonas lipolytica, a new species isolated from sea water.</title>
        <authorList>
            <person name="Wu Y.-H."/>
            <person name="Cheng H."/>
            <person name="Xu X.-W."/>
        </authorList>
    </citation>
    <scope>NUCLEOTIDE SEQUENCE [LARGE SCALE GENOMIC DNA]</scope>
    <source>
        <strain evidence="5 6">JW12</strain>
    </source>
</reference>
<evidence type="ECO:0000313" key="5">
    <source>
        <dbReference type="EMBL" id="OFI35599.1"/>
    </source>
</evidence>
<evidence type="ECO:0000256" key="3">
    <source>
        <dbReference type="ARBA" id="ARBA00023163"/>
    </source>
</evidence>